<reference evidence="3" key="1">
    <citation type="journal article" date="2019" name="Int. J. Syst. Evol. Microbiol.">
        <title>The Global Catalogue of Microorganisms (GCM) 10K type strain sequencing project: providing services to taxonomists for standard genome sequencing and annotation.</title>
        <authorList>
            <consortium name="The Broad Institute Genomics Platform"/>
            <consortium name="The Broad Institute Genome Sequencing Center for Infectious Disease"/>
            <person name="Wu L."/>
            <person name="Ma J."/>
        </authorList>
    </citation>
    <scope>NUCLEOTIDE SEQUENCE [LARGE SCALE GENOMIC DNA]</scope>
    <source>
        <strain evidence="3">KCTC 12907</strain>
    </source>
</reference>
<feature type="region of interest" description="Disordered" evidence="1">
    <location>
        <begin position="105"/>
        <end position="151"/>
    </location>
</feature>
<organism evidence="2 3">
    <name type="scientific">Cohnella cellulosilytica</name>
    <dbReference type="NCBI Taxonomy" id="986710"/>
    <lineage>
        <taxon>Bacteria</taxon>
        <taxon>Bacillati</taxon>
        <taxon>Bacillota</taxon>
        <taxon>Bacilli</taxon>
        <taxon>Bacillales</taxon>
        <taxon>Paenibacillaceae</taxon>
        <taxon>Cohnella</taxon>
    </lineage>
</organism>
<evidence type="ECO:0000313" key="3">
    <source>
        <dbReference type="Proteomes" id="UP001596378"/>
    </source>
</evidence>
<dbReference type="EMBL" id="JBHTAI010000001">
    <property type="protein sequence ID" value="MFC7146942.1"/>
    <property type="molecule type" value="Genomic_DNA"/>
</dbReference>
<gene>
    <name evidence="2" type="ORF">ACFQMJ_00230</name>
</gene>
<name>A0ABW2F479_9BACL</name>
<evidence type="ECO:0000313" key="2">
    <source>
        <dbReference type="EMBL" id="MFC7146942.1"/>
    </source>
</evidence>
<accession>A0ABW2F479</accession>
<evidence type="ECO:0000256" key="1">
    <source>
        <dbReference type="SAM" id="MobiDB-lite"/>
    </source>
</evidence>
<comment type="caution">
    <text evidence="2">The sequence shown here is derived from an EMBL/GenBank/DDBJ whole genome shotgun (WGS) entry which is preliminary data.</text>
</comment>
<sequence length="249" mass="27452">MIMEAAKGSNLKLYPPLEDYIAFDNEDDYADKGRGWGLFAKTPKTNFWYKSASAQHQVSIKGYMEYGNMCVLIVEFEDGRQTSIHPAYLKEMQSGTFGRESVIAETEEAEGGESSASASAAGAEIGEDGEDKPAKAAKTAKAQKKPKEKKEKLELPADKVKFTAKVKEFTTKPNPFSERDDEILLLEEVAIVGDNPLDIGDAWCGYSNTLKGFGLEVGNVISFEGKVVDKKFNKEILYKVNNPSKLVVQ</sequence>
<dbReference type="RefSeq" id="WP_378046702.1">
    <property type="nucleotide sequence ID" value="NZ_JBHMDN010000012.1"/>
</dbReference>
<dbReference type="Proteomes" id="UP001596378">
    <property type="component" value="Unassembled WGS sequence"/>
</dbReference>
<keyword evidence="3" id="KW-1185">Reference proteome</keyword>
<feature type="compositionally biased region" description="Low complexity" evidence="1">
    <location>
        <begin position="112"/>
        <end position="124"/>
    </location>
</feature>
<proteinExistence type="predicted"/>
<protein>
    <submittedName>
        <fullName evidence="2">Uncharacterized protein</fullName>
    </submittedName>
</protein>